<evidence type="ECO:0000313" key="2">
    <source>
        <dbReference type="Proteomes" id="UP001150531"/>
    </source>
</evidence>
<proteinExistence type="predicted"/>
<keyword evidence="2" id="KW-1185">Reference proteome</keyword>
<dbReference type="RefSeq" id="WP_273898276.1">
    <property type="nucleotide sequence ID" value="NZ_JAMDGS010000016.1"/>
</dbReference>
<comment type="caution">
    <text evidence="1">The sequence shown here is derived from an EMBL/GenBank/DDBJ whole genome shotgun (WGS) entry which is preliminary data.</text>
</comment>
<protein>
    <submittedName>
        <fullName evidence="1">Uncharacterized protein</fullName>
    </submittedName>
</protein>
<sequence length="57" mass="6276">MEFFDEQGEPAATVSFGDIKALAPLTENPDQTLEKLGINDEKLKQVLIKLSKIASSR</sequence>
<organism evidence="1 2">
    <name type="scientific">Pseudomonas aphyarum</name>
    <dbReference type="NCBI Taxonomy" id="2942629"/>
    <lineage>
        <taxon>Bacteria</taxon>
        <taxon>Pseudomonadati</taxon>
        <taxon>Pseudomonadota</taxon>
        <taxon>Gammaproteobacteria</taxon>
        <taxon>Pseudomonadales</taxon>
        <taxon>Pseudomonadaceae</taxon>
        <taxon>Pseudomonas</taxon>
    </lineage>
</organism>
<dbReference type="Proteomes" id="UP001150531">
    <property type="component" value="Unassembled WGS sequence"/>
</dbReference>
<name>A0ABT5PV58_9PSED</name>
<dbReference type="EMBL" id="JAMDGS010000016">
    <property type="protein sequence ID" value="MDD1127791.1"/>
    <property type="molecule type" value="Genomic_DNA"/>
</dbReference>
<gene>
    <name evidence="1" type="ORF">M5G18_24590</name>
</gene>
<evidence type="ECO:0000313" key="1">
    <source>
        <dbReference type="EMBL" id="MDD1127791.1"/>
    </source>
</evidence>
<accession>A0ABT5PV58</accession>
<reference evidence="1" key="1">
    <citation type="submission" date="2022-05" db="EMBL/GenBank/DDBJ databases">
        <title>Novel Pseudomonas spp. Isolated from a Rainbow Trout Aquaculture Facility.</title>
        <authorList>
            <person name="Testerman T."/>
            <person name="Graf J."/>
        </authorList>
    </citation>
    <scope>NUCLEOTIDE SEQUENCE</scope>
    <source>
        <strain evidence="1">ID386</strain>
    </source>
</reference>